<dbReference type="Proteomes" id="UP000538147">
    <property type="component" value="Unassembled WGS sequence"/>
</dbReference>
<organism evidence="4 5">
    <name type="scientific">Polymorphobacter multimanifer</name>
    <dbReference type="NCBI Taxonomy" id="1070431"/>
    <lineage>
        <taxon>Bacteria</taxon>
        <taxon>Pseudomonadati</taxon>
        <taxon>Pseudomonadota</taxon>
        <taxon>Alphaproteobacteria</taxon>
        <taxon>Sphingomonadales</taxon>
        <taxon>Sphingosinicellaceae</taxon>
        <taxon>Polymorphobacter</taxon>
    </lineage>
</organism>
<evidence type="ECO:0000259" key="2">
    <source>
        <dbReference type="Pfam" id="PF01558"/>
    </source>
</evidence>
<proteinExistence type="predicted"/>
<keyword evidence="4" id="KW-0670">Pyruvate</keyword>
<dbReference type="PANTHER" id="PTHR48084">
    <property type="entry name" value="2-OXOGLUTARATE OXIDOREDUCTASE SUBUNIT KORB-RELATED"/>
    <property type="match status" value="1"/>
</dbReference>
<dbReference type="Pfam" id="PF01558">
    <property type="entry name" value="POR"/>
    <property type="match status" value="1"/>
</dbReference>
<dbReference type="InterPro" id="IPR002869">
    <property type="entry name" value="Pyrv_flavodox_OxRed_cen"/>
</dbReference>
<evidence type="ECO:0000313" key="5">
    <source>
        <dbReference type="Proteomes" id="UP000538147"/>
    </source>
</evidence>
<dbReference type="Pfam" id="PF20169">
    <property type="entry name" value="DUF6537"/>
    <property type="match status" value="1"/>
</dbReference>
<dbReference type="AlphaFoldDB" id="A0A841L4F0"/>
<dbReference type="Gene3D" id="3.40.50.970">
    <property type="match status" value="2"/>
</dbReference>
<evidence type="ECO:0000313" key="4">
    <source>
        <dbReference type="EMBL" id="MBB6227514.1"/>
    </source>
</evidence>
<evidence type="ECO:0000256" key="1">
    <source>
        <dbReference type="ARBA" id="ARBA00023002"/>
    </source>
</evidence>
<dbReference type="PANTHER" id="PTHR48084:SF3">
    <property type="entry name" value="SUBUNIT OF PYRUVATE:FLAVODOXIN OXIDOREDUCTASE"/>
    <property type="match status" value="1"/>
</dbReference>
<dbReference type="EC" id="1.2.7.8" evidence="4"/>
<dbReference type="SUPFAM" id="SSF53323">
    <property type="entry name" value="Pyruvate-ferredoxin oxidoreductase, PFOR, domain III"/>
    <property type="match status" value="1"/>
</dbReference>
<name>A0A841L4F0_9SPHN</name>
<dbReference type="EMBL" id="JACIIV010000010">
    <property type="protein sequence ID" value="MBB6227514.1"/>
    <property type="molecule type" value="Genomic_DNA"/>
</dbReference>
<dbReference type="InterPro" id="IPR002880">
    <property type="entry name" value="Pyrv_Fd/Flavodoxin_OxRdtase_N"/>
</dbReference>
<feature type="domain" description="DUF6537" evidence="3">
    <location>
        <begin position="936"/>
        <end position="1127"/>
    </location>
</feature>
<keyword evidence="1 4" id="KW-0560">Oxidoreductase</keyword>
<dbReference type="InterPro" id="IPR051457">
    <property type="entry name" value="2-oxoacid:Fd_oxidoreductase"/>
</dbReference>
<dbReference type="GO" id="GO:0043805">
    <property type="term" value="F:indolepyruvate ferredoxin oxidoreductase activity"/>
    <property type="evidence" value="ECO:0007669"/>
    <property type="project" value="UniProtKB-EC"/>
</dbReference>
<reference evidence="4 5" key="1">
    <citation type="submission" date="2020-08" db="EMBL/GenBank/DDBJ databases">
        <title>Genomic Encyclopedia of Type Strains, Phase IV (KMG-IV): sequencing the most valuable type-strain genomes for metagenomic binning, comparative biology and taxonomic classification.</title>
        <authorList>
            <person name="Goeker M."/>
        </authorList>
    </citation>
    <scope>NUCLEOTIDE SEQUENCE [LARGE SCALE GENOMIC DNA]</scope>
    <source>
        <strain evidence="4 5">DSM 102189</strain>
    </source>
</reference>
<dbReference type="NCBIfam" id="NF009589">
    <property type="entry name" value="PRK13030.1"/>
    <property type="match status" value="1"/>
</dbReference>
<dbReference type="RefSeq" id="WP_184198212.1">
    <property type="nucleotide sequence ID" value="NZ_JACIIV010000010.1"/>
</dbReference>
<dbReference type="SUPFAM" id="SSF52518">
    <property type="entry name" value="Thiamin diphosphate-binding fold (THDP-binding)"/>
    <property type="match status" value="2"/>
</dbReference>
<feature type="domain" description="Pyruvate/ketoisovalerate oxidoreductase catalytic" evidence="2">
    <location>
        <begin position="721"/>
        <end position="908"/>
    </location>
</feature>
<comment type="caution">
    <text evidence="4">The sequence shown here is derived from an EMBL/GenBank/DDBJ whole genome shotgun (WGS) entry which is preliminary data.</text>
</comment>
<dbReference type="CDD" id="cd07034">
    <property type="entry name" value="TPP_PYR_PFOR_IOR-alpha_like"/>
    <property type="match status" value="1"/>
</dbReference>
<dbReference type="InterPro" id="IPR009014">
    <property type="entry name" value="Transketo_C/PFOR_II"/>
</dbReference>
<dbReference type="InterPro" id="IPR029061">
    <property type="entry name" value="THDP-binding"/>
</dbReference>
<dbReference type="NCBIfam" id="NF009588">
    <property type="entry name" value="PRK13029.1"/>
    <property type="match status" value="1"/>
</dbReference>
<protein>
    <submittedName>
        <fullName evidence="4">Indolepyruvate ferredoxin oxidoreductase</fullName>
        <ecNumber evidence="4">1.2.7.8</ecNumber>
    </submittedName>
</protein>
<dbReference type="Gene3D" id="3.40.920.10">
    <property type="entry name" value="Pyruvate-ferredoxin oxidoreductase, PFOR, domain III"/>
    <property type="match status" value="1"/>
</dbReference>
<evidence type="ECO:0000259" key="3">
    <source>
        <dbReference type="Pfam" id="PF20169"/>
    </source>
</evidence>
<dbReference type="InterPro" id="IPR019752">
    <property type="entry name" value="Pyrv/ketoisovalerate_OxRed_cat"/>
</dbReference>
<dbReference type="SUPFAM" id="SSF52922">
    <property type="entry name" value="TK C-terminal domain-like"/>
    <property type="match status" value="1"/>
</dbReference>
<gene>
    <name evidence="4" type="ORF">FHS79_001680</name>
</gene>
<accession>A0A841L4F0</accession>
<keyword evidence="5" id="KW-1185">Reference proteome</keyword>
<sequence>MVAGMPPVSLEDKYALSEGRVFMSGVQALVRLPLVQQARDAAAGLNTAGFISGYRGSPLGTYDQELWRAKKLLAKRNIIFQPGVNEELGATAVWGSQHVGMRPGNKFDGVFGIWYGKGPGLDRAMDVMKHGNAAGTSPHGGVLAIVGDDHGAKSSTLPHQSDHNFQAAFVPFLAPSSVHEFVEFGLLGLAMSRFAGTWVGFKATADTVETSATVDLSNEQRRIILPPFDFPEGGVHIRGGDVWREEDTRLQRFKGFAAMAFAKANGIDRTIWDTPNPRFGIITTGKAHADTMEALDELGITASVAAAIGLRVYKVGMPWPLEPDGIRAFAEGLEEVLVIEEKREFIEHQLKWQLYNWNPAVRPQVVGKHNERGEWLLSPDNELTPGIIAEVLAARLQRFHDTDRVRNALAFFAEQKRRSDAHTTPIKRTPYFCSGCPHNSSTKVPEGSRALAGIGCHIMALWMDRAETFTQMGGEGVTWVGEAPFTEENHVFANLGDGTYFHSGLLAIRQSIASGVNITYKILYNDAVAMTGGQSVDGELTVPQIAAQMVAESAKKVVVLTEDLDRYEGVTLPASVRLLDRKFLLETEKEFAETPGCTVIIFDQTCAAEKRRRRKRGLMPDPATRVLINSAVCEGCGDCSVQSNCVSVEPLETEFGRKRRINQSSCNKDYSCVQGFCPSFVTIDGAELTKAETVAIDASALPEPAIPSPGHGYNIMVTGIGGTGVLTVSALLGTAAHLEGLASTTADMAGLAQKGGAVYAHVRIGQHNSDLLSPRIMAGCADLVLACDAVVAADKPTQALMLAERTAVVANANIAPTADFVRNRDFNFQSKAIENTVRKTARANATQFLEAERVAVALLGDSIGANLLLLGAAWQQGHVPLGRESLEAAIRLNNVAIDFNLRAFSLGRLLAHDPQAVEAMIAATDPVAEPVVSRTLDELIDKRAADLTAYQDEALARRYRDFVSDARARGGDGLAEAVARSHYKLLAYKDEYEVARLYSDGRFAATLKAQFKAGTPHVWLAPPFLSKLDPATGRPAKRKFGPWIFKAFGLLARMKGLRGTAIDPFGRTEERRQERADIAAYEADVARLLAELTPERLPLALAIAALPMDVRGFGPVKDAARTRVGAERSRLWAKWEQPGMLQAA</sequence>
<dbReference type="InterPro" id="IPR046667">
    <property type="entry name" value="DUF6537"/>
</dbReference>